<feature type="region of interest" description="Disordered" evidence="2">
    <location>
        <begin position="32"/>
        <end position="75"/>
    </location>
</feature>
<name>A0A8J4PZ15_9MYCE</name>
<sequence>MDDTQLVAFKALQHFYRKEYQKSSELYRDLKNKRNSNTNNNISHNNNNNNNVHSPHTPHTPTSPSTPSTPSSSTTLSNLEISVNILISDFYNNKCDNLSKLLDELNLLYRSIIESSSGNIQKDQTLTSPTLTSSPVTSPQQPLPPPTIALNNTNESTTSSNGSNQQQSPQPPQPPQQHNHSLDVDNEKSIILYNLSVILYHFKQYTDAINHLDIIYQNILSLDEYIALRTCFLLISVYISVHNYDKAFSTIVFLEDHFDHFFYLPSNNEATNKKYDHTQMTPEEFNFMIHFYKAKLYLSTNSHYLLSKTEITNSIQSSLNINYSPLISSCYLLKSNYYLKDKNSKKSIEYLEKCKNSSSNNKTTSSSSSSNNSNENSNNNIIEPMSFGYDLHMEEITPRIFYNNLGTLNFKFDKYISSVFYYTKSLKGVEDKEIENLLTKCQKTATDKRSIVFYNTGILLMVMGGKYELAFSCLQESCLLFYSNPLVWLRLAECCILAHTNKLSIDQQQPSSTTSTTPSNKTFITLPTANGLHQGLQIEDNEVQSSITSGEDPSESSRLGTLSLDFAAKCLRNANYLQSKYINSINNNNNNSNNNNLDDNQSKDNNNHLDDNQQTQQLMLSILCSQAYVALCISNPIVTLTVCKEIIKMCLKKKENHYDKYRYYAHLYSSEACIKLNIPDKAIEFLSLDFIESINNNSNQHIENDQQETVNDNDKNEFSNNLYMNLIVAYILKNDLSNAEKTIKFIEKNNSNNSKLNLLKVYIELRVGNYDKAYEILKTNLRPIPIKA</sequence>
<dbReference type="InterPro" id="IPR039740">
    <property type="entry name" value="CNOT10"/>
</dbReference>
<feature type="compositionally biased region" description="Low complexity" evidence="2">
    <location>
        <begin position="587"/>
        <end position="599"/>
    </location>
</feature>
<feature type="compositionally biased region" description="Low complexity" evidence="2">
    <location>
        <begin position="124"/>
        <end position="140"/>
    </location>
</feature>
<organism evidence="3 4">
    <name type="scientific">Polysphondylium violaceum</name>
    <dbReference type="NCBI Taxonomy" id="133409"/>
    <lineage>
        <taxon>Eukaryota</taxon>
        <taxon>Amoebozoa</taxon>
        <taxon>Evosea</taxon>
        <taxon>Eumycetozoa</taxon>
        <taxon>Dictyostelia</taxon>
        <taxon>Dictyosteliales</taxon>
        <taxon>Dictyosteliaceae</taxon>
        <taxon>Polysphondylium</taxon>
    </lineage>
</organism>
<feature type="region of interest" description="Disordered" evidence="2">
    <location>
        <begin position="119"/>
        <end position="181"/>
    </location>
</feature>
<dbReference type="SUPFAM" id="SSF48452">
    <property type="entry name" value="TPR-like"/>
    <property type="match status" value="1"/>
</dbReference>
<accession>A0A8J4PZ15</accession>
<evidence type="ECO:0008006" key="5">
    <source>
        <dbReference type="Google" id="ProtNLM"/>
    </source>
</evidence>
<reference evidence="3" key="1">
    <citation type="submission" date="2020-01" db="EMBL/GenBank/DDBJ databases">
        <title>Development of genomics and gene disruption for Polysphondylium violaceum indicates a role for the polyketide synthase stlB in stalk morphogenesis.</title>
        <authorList>
            <person name="Narita B."/>
            <person name="Kawabe Y."/>
            <person name="Kin K."/>
            <person name="Saito T."/>
            <person name="Gibbs R."/>
            <person name="Kuspa A."/>
            <person name="Muzny D."/>
            <person name="Queller D."/>
            <person name="Richards S."/>
            <person name="Strassman J."/>
            <person name="Sucgang R."/>
            <person name="Worley K."/>
            <person name="Schaap P."/>
        </authorList>
    </citation>
    <scope>NUCLEOTIDE SEQUENCE</scope>
    <source>
        <strain evidence="3">QSvi11</strain>
    </source>
</reference>
<dbReference type="OrthoDB" id="25157at2759"/>
<proteinExistence type="inferred from homology"/>
<keyword evidence="4" id="KW-1185">Reference proteome</keyword>
<comment type="caution">
    <text evidence="3">The sequence shown here is derived from an EMBL/GenBank/DDBJ whole genome shotgun (WGS) entry which is preliminary data.</text>
</comment>
<dbReference type="EMBL" id="AJWJ01000074">
    <property type="protein sequence ID" value="KAF2076070.1"/>
    <property type="molecule type" value="Genomic_DNA"/>
</dbReference>
<feature type="region of interest" description="Disordered" evidence="2">
    <location>
        <begin position="356"/>
        <end position="379"/>
    </location>
</feature>
<dbReference type="AlphaFoldDB" id="A0A8J4PZ15"/>
<evidence type="ECO:0000313" key="4">
    <source>
        <dbReference type="Proteomes" id="UP000695562"/>
    </source>
</evidence>
<dbReference type="GO" id="GO:0030014">
    <property type="term" value="C:CCR4-NOT complex"/>
    <property type="evidence" value="ECO:0007669"/>
    <property type="project" value="InterPro"/>
</dbReference>
<dbReference type="GO" id="GO:0006402">
    <property type="term" value="P:mRNA catabolic process"/>
    <property type="evidence" value="ECO:0007669"/>
    <property type="project" value="TreeGrafter"/>
</dbReference>
<dbReference type="Gene3D" id="1.25.40.10">
    <property type="entry name" value="Tetratricopeptide repeat domain"/>
    <property type="match status" value="1"/>
</dbReference>
<comment type="similarity">
    <text evidence="1">Belongs to the CNOT10 family.</text>
</comment>
<dbReference type="PANTHER" id="PTHR12979:SF5">
    <property type="entry name" value="CCR4-NOT TRANSCRIPTION COMPLEX SUBUNIT 10"/>
    <property type="match status" value="1"/>
</dbReference>
<evidence type="ECO:0000256" key="1">
    <source>
        <dbReference type="ARBA" id="ARBA00010080"/>
    </source>
</evidence>
<gene>
    <name evidence="3" type="ORF">CYY_002634</name>
</gene>
<dbReference type="PANTHER" id="PTHR12979">
    <property type="entry name" value="CCR4-NOT TRANSCRIPTION COMPLEX SUBUNIT 10"/>
    <property type="match status" value="1"/>
</dbReference>
<protein>
    <recommendedName>
        <fullName evidence="5">CCR4-NOT transcription complex subunit 10</fullName>
    </recommendedName>
</protein>
<dbReference type="Proteomes" id="UP000695562">
    <property type="component" value="Unassembled WGS sequence"/>
</dbReference>
<evidence type="ECO:0000256" key="2">
    <source>
        <dbReference type="SAM" id="MobiDB-lite"/>
    </source>
</evidence>
<dbReference type="InterPro" id="IPR011990">
    <property type="entry name" value="TPR-like_helical_dom_sf"/>
</dbReference>
<feature type="compositionally biased region" description="Low complexity" evidence="2">
    <location>
        <begin position="35"/>
        <end position="75"/>
    </location>
</feature>
<evidence type="ECO:0000313" key="3">
    <source>
        <dbReference type="EMBL" id="KAF2076070.1"/>
    </source>
</evidence>
<feature type="compositionally biased region" description="Basic and acidic residues" evidence="2">
    <location>
        <begin position="600"/>
        <end position="610"/>
    </location>
</feature>
<feature type="compositionally biased region" description="Low complexity" evidence="2">
    <location>
        <begin position="151"/>
        <end position="168"/>
    </location>
</feature>
<dbReference type="GO" id="GO:0017148">
    <property type="term" value="P:negative regulation of translation"/>
    <property type="evidence" value="ECO:0007669"/>
    <property type="project" value="TreeGrafter"/>
</dbReference>
<feature type="region of interest" description="Disordered" evidence="2">
    <location>
        <begin position="587"/>
        <end position="610"/>
    </location>
</feature>